<reference evidence="6" key="1">
    <citation type="journal article" date="2021" name="Proc. Natl. Acad. Sci. U.S.A.">
        <title>Three genomes in the algal genus Volvox reveal the fate of a haploid sex-determining region after a transition to homothallism.</title>
        <authorList>
            <person name="Yamamoto K."/>
            <person name="Hamaji T."/>
            <person name="Kawai-Toyooka H."/>
            <person name="Matsuzaki R."/>
            <person name="Takahashi F."/>
            <person name="Nishimura Y."/>
            <person name="Kawachi M."/>
            <person name="Noguchi H."/>
            <person name="Minakuchi Y."/>
            <person name="Umen J.G."/>
            <person name="Toyoda A."/>
            <person name="Nozaki H."/>
        </authorList>
    </citation>
    <scope>NUCLEOTIDE SEQUENCE</scope>
    <source>
        <strain evidence="6">NIES-3780</strain>
    </source>
</reference>
<dbReference type="Proteomes" id="UP000747399">
    <property type="component" value="Unassembled WGS sequence"/>
</dbReference>
<name>A0A8J4BTP0_9CHLO</name>
<gene>
    <name evidence="6" type="ORF">Vafri_21561</name>
</gene>
<organism evidence="6 7">
    <name type="scientific">Volvox africanus</name>
    <dbReference type="NCBI Taxonomy" id="51714"/>
    <lineage>
        <taxon>Eukaryota</taxon>
        <taxon>Viridiplantae</taxon>
        <taxon>Chlorophyta</taxon>
        <taxon>core chlorophytes</taxon>
        <taxon>Chlorophyceae</taxon>
        <taxon>CS clade</taxon>
        <taxon>Chlamydomonadales</taxon>
        <taxon>Volvocaceae</taxon>
        <taxon>Volvox</taxon>
    </lineage>
</organism>
<dbReference type="PANTHER" id="PTHR23515">
    <property type="entry name" value="HIGH-AFFINITY NITRATE TRANSPORTER 2.3"/>
    <property type="match status" value="1"/>
</dbReference>
<keyword evidence="4 5" id="KW-0472">Membrane</keyword>
<comment type="caution">
    <text evidence="6">The sequence shown here is derived from an EMBL/GenBank/DDBJ whole genome shotgun (WGS) entry which is preliminary data.</text>
</comment>
<evidence type="ECO:0000256" key="3">
    <source>
        <dbReference type="ARBA" id="ARBA00022989"/>
    </source>
</evidence>
<dbReference type="AlphaFoldDB" id="A0A8J4BTP0"/>
<evidence type="ECO:0000256" key="4">
    <source>
        <dbReference type="ARBA" id="ARBA00023136"/>
    </source>
</evidence>
<evidence type="ECO:0000256" key="2">
    <source>
        <dbReference type="ARBA" id="ARBA00022692"/>
    </source>
</evidence>
<evidence type="ECO:0000256" key="1">
    <source>
        <dbReference type="ARBA" id="ARBA00004141"/>
    </source>
</evidence>
<protein>
    <submittedName>
        <fullName evidence="6">Uncharacterized protein</fullName>
    </submittedName>
</protein>
<dbReference type="InterPro" id="IPR044772">
    <property type="entry name" value="NO3_transporter"/>
</dbReference>
<dbReference type="EMBL" id="BNCO01000113">
    <property type="protein sequence ID" value="GIL68276.1"/>
    <property type="molecule type" value="Genomic_DNA"/>
</dbReference>
<sequence length="154" mass="16746">MAVGFGGAHKYTQIHTQVRVRKLVQGFIPDLPDLSTDATPPHPTPRRRTPGGFSQLFFFVSPHMSYEQGLFWMGVTILAVSSTLLLLRFPMWGGMLTGAETRHGGCQEEDYYLSEWTTEEQDSGLAMPALVFAAQARLTGGAGGGRAAAREGSE</sequence>
<feature type="transmembrane region" description="Helical" evidence="5">
    <location>
        <begin position="69"/>
        <end position="87"/>
    </location>
</feature>
<comment type="subcellular location">
    <subcellularLocation>
        <location evidence="1">Membrane</location>
        <topology evidence="1">Multi-pass membrane protein</topology>
    </subcellularLocation>
</comment>
<accession>A0A8J4BTP0</accession>
<keyword evidence="3 5" id="KW-1133">Transmembrane helix</keyword>
<evidence type="ECO:0000256" key="5">
    <source>
        <dbReference type="SAM" id="Phobius"/>
    </source>
</evidence>
<dbReference type="GO" id="GO:0016020">
    <property type="term" value="C:membrane"/>
    <property type="evidence" value="ECO:0007669"/>
    <property type="project" value="UniProtKB-SubCell"/>
</dbReference>
<dbReference type="GO" id="GO:0015112">
    <property type="term" value="F:nitrate transmembrane transporter activity"/>
    <property type="evidence" value="ECO:0007669"/>
    <property type="project" value="InterPro"/>
</dbReference>
<evidence type="ECO:0000313" key="6">
    <source>
        <dbReference type="EMBL" id="GIL68276.1"/>
    </source>
</evidence>
<keyword evidence="2 5" id="KW-0812">Transmembrane</keyword>
<proteinExistence type="predicted"/>
<keyword evidence="7" id="KW-1185">Reference proteome</keyword>
<evidence type="ECO:0000313" key="7">
    <source>
        <dbReference type="Proteomes" id="UP000747399"/>
    </source>
</evidence>